<dbReference type="PROSITE" id="PS51257">
    <property type="entry name" value="PROKAR_LIPOPROTEIN"/>
    <property type="match status" value="1"/>
</dbReference>
<feature type="signal peptide" evidence="1">
    <location>
        <begin position="1"/>
        <end position="24"/>
    </location>
</feature>
<dbReference type="Proteomes" id="UP000886934">
    <property type="component" value="Unassembled WGS sequence"/>
</dbReference>
<proteinExistence type="predicted"/>
<dbReference type="EMBL" id="JAYGOJ010000001">
    <property type="protein sequence ID" value="MEA9434252.1"/>
    <property type="molecule type" value="Genomic_DNA"/>
</dbReference>
<evidence type="ECO:0000313" key="12">
    <source>
        <dbReference type="Proteomes" id="UP000887009"/>
    </source>
</evidence>
<dbReference type="Proteomes" id="UP001160758">
    <property type="component" value="Unassembled WGS sequence"/>
</dbReference>
<dbReference type="InterPro" id="IPR038670">
    <property type="entry name" value="HslJ-like_sf"/>
</dbReference>
<dbReference type="AlphaFoldDB" id="A0A081LL99"/>
<dbReference type="Proteomes" id="UP000886939">
    <property type="component" value="Unassembled WGS sequence"/>
</dbReference>
<evidence type="ECO:0000313" key="4">
    <source>
        <dbReference type="EMBL" id="GJA54465.1"/>
    </source>
</evidence>
<dbReference type="Proteomes" id="UP001163285">
    <property type="component" value="Chromosome"/>
</dbReference>
<accession>A0A081LL99</accession>
<dbReference type="RefSeq" id="WP_010676067.1">
    <property type="nucleotide sequence ID" value="NZ_AP019195.1"/>
</dbReference>
<organism evidence="4 12">
    <name type="scientific">Aeromonas caviae</name>
    <name type="common">Aeromonas punctata</name>
    <dbReference type="NCBI Taxonomy" id="648"/>
    <lineage>
        <taxon>Bacteria</taxon>
        <taxon>Pseudomonadati</taxon>
        <taxon>Pseudomonadota</taxon>
        <taxon>Gammaproteobacteria</taxon>
        <taxon>Aeromonadales</taxon>
        <taxon>Aeromonadaceae</taxon>
        <taxon>Aeromonas</taxon>
    </lineage>
</organism>
<gene>
    <name evidence="3" type="ORF">KAM343_05540</name>
    <name evidence="4" type="ORF">KAM348_18880</name>
    <name evidence="5" type="ORF">KAM351_00820</name>
    <name evidence="7" type="ORF">N5I07_21135</name>
    <name evidence="6" type="ORF">N5I20_07680</name>
    <name evidence="10" type="ORF">OJY61_07445</name>
    <name evidence="11" type="ORF">P5S46_00665</name>
    <name evidence="8" type="ORF">SJS77_02325</name>
    <name evidence="9" type="ORF">VCX44_00095</name>
</gene>
<keyword evidence="1" id="KW-0732">Signal</keyword>
<dbReference type="Proteomes" id="UP000887009">
    <property type="component" value="Unassembled WGS sequence"/>
</dbReference>
<dbReference type="EMBL" id="BPNI01000005">
    <property type="protein sequence ID" value="GJA39758.1"/>
    <property type="molecule type" value="Genomic_DNA"/>
</dbReference>
<dbReference type="EMBL" id="CP120942">
    <property type="protein sequence ID" value="WFF98166.1"/>
    <property type="molecule type" value="Genomic_DNA"/>
</dbReference>
<dbReference type="EMBL" id="JAWZVU010000016">
    <property type="protein sequence ID" value="MDX7719317.1"/>
    <property type="molecule type" value="Genomic_DNA"/>
</dbReference>
<dbReference type="GeneID" id="48820509"/>
<evidence type="ECO:0000313" key="9">
    <source>
        <dbReference type="EMBL" id="MEA9434252.1"/>
    </source>
</evidence>
<evidence type="ECO:0000313" key="7">
    <source>
        <dbReference type="EMBL" id="MDH1900013.1"/>
    </source>
</evidence>
<evidence type="ECO:0000259" key="2">
    <source>
        <dbReference type="Pfam" id="PF03724"/>
    </source>
</evidence>
<dbReference type="EMBL" id="JAOCIZ010000023">
    <property type="protein sequence ID" value="MDH1504932.1"/>
    <property type="molecule type" value="Genomic_DNA"/>
</dbReference>
<evidence type="ECO:0000313" key="8">
    <source>
        <dbReference type="EMBL" id="MDX7719317.1"/>
    </source>
</evidence>
<dbReference type="Pfam" id="PF03724">
    <property type="entry name" value="META"/>
    <property type="match status" value="1"/>
</dbReference>
<sequence>MPRYLLLLLALLLLSACSSAPRFASQDLQHHHWVLDRLDGQAIASRRSNPPDIEIGEHFTVNGIAGCNRYFGQGHLKGNKLWVTSLGSTAMACPPELDLIEQAVLATLTEGATLSGSTQTLILQGKRHRLEYRLQDWVY</sequence>
<dbReference type="PANTHER" id="PTHR35535:SF1">
    <property type="entry name" value="HEAT SHOCK PROTEIN HSLJ"/>
    <property type="match status" value="1"/>
</dbReference>
<protein>
    <submittedName>
        <fullName evidence="6">META domain-containing protein</fullName>
    </submittedName>
</protein>
<dbReference type="Gene3D" id="2.40.128.270">
    <property type="match status" value="1"/>
</dbReference>
<feature type="domain" description="DUF306" evidence="2">
    <location>
        <begin position="26"/>
        <end position="129"/>
    </location>
</feature>
<dbReference type="KEGG" id="acav:VI35_00720"/>
<dbReference type="EMBL" id="BPNN01000001">
    <property type="protein sequence ID" value="GJA61471.1"/>
    <property type="molecule type" value="Genomic_DNA"/>
</dbReference>
<reference evidence="6" key="2">
    <citation type="submission" date="2022-09" db="EMBL/GenBank/DDBJ databases">
        <title>Intensive care unit water sources are persistently colonized with multi-drug resistant bacteria and are the site of extensive horizontal gene transfer of antibiotic resistance genes.</title>
        <authorList>
            <person name="Diorio-Toth L."/>
        </authorList>
    </citation>
    <scope>NUCLEOTIDE SEQUENCE</scope>
    <source>
        <strain evidence="6">GD03710</strain>
        <strain evidence="7">GD03796</strain>
    </source>
</reference>
<dbReference type="PANTHER" id="PTHR35535">
    <property type="entry name" value="HEAT SHOCK PROTEIN HSLJ"/>
    <property type="match status" value="1"/>
</dbReference>
<dbReference type="Proteomes" id="UP001161704">
    <property type="component" value="Unassembled WGS sequence"/>
</dbReference>
<evidence type="ECO:0000256" key="1">
    <source>
        <dbReference type="SAM" id="SignalP"/>
    </source>
</evidence>
<dbReference type="EMBL" id="BPNL01000018">
    <property type="protein sequence ID" value="GJA54465.1"/>
    <property type="molecule type" value="Genomic_DNA"/>
</dbReference>
<reference evidence="9 13" key="6">
    <citation type="submission" date="2023-12" db="EMBL/GenBank/DDBJ databases">
        <title>Characterization of antibiotic resistance in Aeromonas spp. in hospital effluent.</title>
        <authorList>
            <person name="Negoseki B.R.S."/>
            <person name="Krul D."/>
            <person name="Siqueira A.C."/>
            <person name="Almeida M."/>
            <person name="Mesa D."/>
            <person name="Conte D."/>
            <person name="Dalla-Costa L.M."/>
        </authorList>
    </citation>
    <scope>NUCLEOTIDE SEQUENCE [LARGE SCALE GENOMIC DNA]</scope>
    <source>
        <strain evidence="9 13">36v</strain>
    </source>
</reference>
<feature type="chain" id="PRO_5044540121" evidence="1">
    <location>
        <begin position="25"/>
        <end position="139"/>
    </location>
</feature>
<evidence type="ECO:0000313" key="11">
    <source>
        <dbReference type="EMBL" id="WFF98166.1"/>
    </source>
</evidence>
<reference evidence="4" key="1">
    <citation type="submission" date="2021-07" db="EMBL/GenBank/DDBJ databases">
        <title>Draft genome sequence of carbapenem-resistant Aeromonas spp. in Japan.</title>
        <authorList>
            <person name="Maehana S."/>
            <person name="Suzuki M."/>
            <person name="Kitasato H."/>
        </authorList>
    </citation>
    <scope>NUCLEOTIDE SEQUENCE</scope>
    <source>
        <strain evidence="3">KAM343</strain>
        <strain evidence="4">KAM348</strain>
        <strain evidence="5">KAM351</strain>
    </source>
</reference>
<dbReference type="EMBL" id="JAOCFT010000001">
    <property type="protein sequence ID" value="MDH1900013.1"/>
    <property type="molecule type" value="Genomic_DNA"/>
</dbReference>
<evidence type="ECO:0000313" key="13">
    <source>
        <dbReference type="Proteomes" id="UP001304847"/>
    </source>
</evidence>
<dbReference type="EMBL" id="CP110176">
    <property type="protein sequence ID" value="UZC87737.1"/>
    <property type="molecule type" value="Genomic_DNA"/>
</dbReference>
<reference evidence="11" key="3">
    <citation type="submission" date="2023-03" db="EMBL/GenBank/DDBJ databases">
        <title>Aeromonas caviae strain AC1520.</title>
        <authorList>
            <person name="Xie T."/>
            <person name="Zhang Q."/>
            <person name="Deng J."/>
            <person name="Li X."/>
        </authorList>
    </citation>
    <scope>NUCLEOTIDE SEQUENCE</scope>
    <source>
        <strain evidence="11">AC1520</strain>
    </source>
</reference>
<evidence type="ECO:0000313" key="6">
    <source>
        <dbReference type="EMBL" id="MDH1504932.1"/>
    </source>
</evidence>
<evidence type="ECO:0000313" key="10">
    <source>
        <dbReference type="EMBL" id="UZC87737.1"/>
    </source>
</evidence>
<dbReference type="Proteomes" id="UP001277183">
    <property type="component" value="Unassembled WGS sequence"/>
</dbReference>
<reference evidence="10" key="4">
    <citation type="submission" date="2023-04" db="EMBL/GenBank/DDBJ databases">
        <title>Whole Genome Sequence of Multi-drug resistant Aeromonas caviae as a gut pathogen in newborn.</title>
        <authorList>
            <person name="Jadhav S.V."/>
            <person name="Saroj S.D."/>
            <person name="Saha U.B."/>
            <person name="Sen S."/>
            <person name="Kher A."/>
        </authorList>
    </citation>
    <scope>NUCLEOTIDE SEQUENCE</scope>
    <source>
        <strain evidence="10">SVJ23</strain>
    </source>
</reference>
<dbReference type="OrthoDB" id="5600341at2"/>
<evidence type="ECO:0000313" key="3">
    <source>
        <dbReference type="EMBL" id="GJA39758.1"/>
    </source>
</evidence>
<dbReference type="InterPro" id="IPR005184">
    <property type="entry name" value="DUF306_Meta_HslJ"/>
</dbReference>
<evidence type="ECO:0000313" key="5">
    <source>
        <dbReference type="EMBL" id="GJA61471.1"/>
    </source>
</evidence>
<reference evidence="8" key="5">
    <citation type="submission" date="2023-11" db="EMBL/GenBank/DDBJ databases">
        <title>WGS of Aeromonas in Northern Israel.</title>
        <authorList>
            <person name="Hershko Y."/>
        </authorList>
    </citation>
    <scope>NUCLEOTIDE SEQUENCE</scope>
    <source>
        <strain evidence="8">77416</strain>
    </source>
</reference>
<dbReference type="Proteomes" id="UP001304847">
    <property type="component" value="Unassembled WGS sequence"/>
</dbReference>
<dbReference type="Proteomes" id="UP001218423">
    <property type="component" value="Chromosome"/>
</dbReference>
<dbReference type="InterPro" id="IPR053147">
    <property type="entry name" value="Hsp_HslJ-like"/>
</dbReference>
<name>A0A081LL99_AERCA</name>
<keyword evidence="13" id="KW-1185">Reference proteome</keyword>